<dbReference type="PANTHER" id="PTHR15410:SF2">
    <property type="entry name" value="HIRA-INTERACTING PROTEIN 3"/>
    <property type="match status" value="1"/>
</dbReference>
<dbReference type="InterPro" id="IPR019098">
    <property type="entry name" value="Histone_chaperone_domain_CHZ"/>
</dbReference>
<proteinExistence type="predicted"/>
<evidence type="ECO:0000256" key="3">
    <source>
        <dbReference type="ARBA" id="ARBA00023242"/>
    </source>
</evidence>
<dbReference type="PANTHER" id="PTHR15410">
    <property type="entry name" value="HIRA-INTERACTING PROTEIN 3"/>
    <property type="match status" value="1"/>
</dbReference>
<feature type="domain" description="Histone chaperone" evidence="5">
    <location>
        <begin position="355"/>
        <end position="392"/>
    </location>
</feature>
<evidence type="ECO:0000313" key="7">
    <source>
        <dbReference type="Proteomes" id="UP001314229"/>
    </source>
</evidence>
<comment type="subcellular location">
    <subcellularLocation>
        <location evidence="1">Nucleus</location>
    </subcellularLocation>
</comment>
<keyword evidence="2" id="KW-0143">Chaperone</keyword>
<evidence type="ECO:0000256" key="1">
    <source>
        <dbReference type="ARBA" id="ARBA00004123"/>
    </source>
</evidence>
<evidence type="ECO:0000313" key="6">
    <source>
        <dbReference type="EMBL" id="CAK6963240.1"/>
    </source>
</evidence>
<feature type="compositionally biased region" description="Acidic residues" evidence="4">
    <location>
        <begin position="210"/>
        <end position="219"/>
    </location>
</feature>
<dbReference type="GO" id="GO:0005634">
    <property type="term" value="C:nucleus"/>
    <property type="evidence" value="ECO:0007669"/>
    <property type="project" value="UniProtKB-SubCell"/>
</dbReference>
<feature type="compositionally biased region" description="Low complexity" evidence="4">
    <location>
        <begin position="251"/>
        <end position="261"/>
    </location>
</feature>
<dbReference type="Proteomes" id="UP001314229">
    <property type="component" value="Unassembled WGS sequence"/>
</dbReference>
<organism evidence="6 7">
    <name type="scientific">Scomber scombrus</name>
    <name type="common">Atlantic mackerel</name>
    <name type="synonym">Scomber vernalis</name>
    <dbReference type="NCBI Taxonomy" id="13677"/>
    <lineage>
        <taxon>Eukaryota</taxon>
        <taxon>Metazoa</taxon>
        <taxon>Chordata</taxon>
        <taxon>Craniata</taxon>
        <taxon>Vertebrata</taxon>
        <taxon>Euteleostomi</taxon>
        <taxon>Actinopterygii</taxon>
        <taxon>Neopterygii</taxon>
        <taxon>Teleostei</taxon>
        <taxon>Neoteleostei</taxon>
        <taxon>Acanthomorphata</taxon>
        <taxon>Pelagiaria</taxon>
        <taxon>Scombriformes</taxon>
        <taxon>Scombridae</taxon>
        <taxon>Scomber</taxon>
    </lineage>
</organism>
<keyword evidence="7" id="KW-1185">Reference proteome</keyword>
<feature type="compositionally biased region" description="Basic and acidic residues" evidence="4">
    <location>
        <begin position="285"/>
        <end position="296"/>
    </location>
</feature>
<name>A0AAV1NUU5_SCOSC</name>
<gene>
    <name evidence="6" type="ORF">FSCOSCO3_A018290</name>
</gene>
<reference evidence="6 7" key="1">
    <citation type="submission" date="2024-01" db="EMBL/GenBank/DDBJ databases">
        <authorList>
            <person name="Alioto T."/>
            <person name="Alioto T."/>
            <person name="Gomez Garrido J."/>
        </authorList>
    </citation>
    <scope>NUCLEOTIDE SEQUENCE [LARGE SCALE GENOMIC DNA]</scope>
</reference>
<evidence type="ECO:0000259" key="5">
    <source>
        <dbReference type="SMART" id="SM01082"/>
    </source>
</evidence>
<dbReference type="InterPro" id="IPR037647">
    <property type="entry name" value="HIRIP3"/>
</dbReference>
<feature type="region of interest" description="Disordered" evidence="4">
    <location>
        <begin position="367"/>
        <end position="434"/>
    </location>
</feature>
<dbReference type="SMART" id="SM01082">
    <property type="entry name" value="CHZ"/>
    <property type="match status" value="1"/>
</dbReference>
<sequence length="434" mass="48755">MKVSEKEAARIHKFVCRQLDAKPDLSSLTLGILKKRYLAHVGCESLSSETRNFMKQVVQEELMKMQENGHDLETKMPQNKRKREEENDEVISERESEDESRAKKSRRQLSSSESEDKEDHKTGSEESEEEEQIKTASGDEEQEVKKSNSKQQMNSENSSDDEKNESEKNESDSSCADSPKEKVKKTPNTTKNGAKTSSCMSPGKKRPQSDEEDEADSESESEKRDKNNVNDSSDDSEKEGNVLVEKKMNGSDSDSSSLTSLEGEKGSETENKQNTEKKKAVGNKESSKSQKDNDKTIARLKRYISLCGVRRNYKKILQDCRSARSMVAVLKKELENLGVQGNPSIKKCKGVKMKREQDQELAELDVSNIIATEGRPKRRGASASKKQQNTPSSAYQRTLNSGSDSDEENTQKGRRRAIDWTNLQGIISDDADSD</sequence>
<evidence type="ECO:0000256" key="2">
    <source>
        <dbReference type="ARBA" id="ARBA00023186"/>
    </source>
</evidence>
<accession>A0AAV1NUU5</accession>
<keyword evidence="3" id="KW-0539">Nucleus</keyword>
<feature type="region of interest" description="Disordered" evidence="4">
    <location>
        <begin position="67"/>
        <end position="296"/>
    </location>
</feature>
<feature type="compositionally biased region" description="Basic and acidic residues" evidence="4">
    <location>
        <begin position="91"/>
        <end position="102"/>
    </location>
</feature>
<comment type="caution">
    <text evidence="6">The sequence shown here is derived from an EMBL/GenBank/DDBJ whole genome shotgun (WGS) entry which is preliminary data.</text>
</comment>
<feature type="compositionally biased region" description="Basic and acidic residues" evidence="4">
    <location>
        <begin position="238"/>
        <end position="249"/>
    </location>
</feature>
<protein>
    <submittedName>
        <fullName evidence="6">HIRA-interacting protein 3</fullName>
    </submittedName>
</protein>
<feature type="compositionally biased region" description="Basic and acidic residues" evidence="4">
    <location>
        <begin position="262"/>
        <end position="279"/>
    </location>
</feature>
<dbReference type="AlphaFoldDB" id="A0AAV1NUU5"/>
<evidence type="ECO:0000256" key="4">
    <source>
        <dbReference type="SAM" id="MobiDB-lite"/>
    </source>
</evidence>
<feature type="compositionally biased region" description="Polar residues" evidence="4">
    <location>
        <begin position="186"/>
        <end position="200"/>
    </location>
</feature>
<feature type="compositionally biased region" description="Polar residues" evidence="4">
    <location>
        <begin position="384"/>
        <end position="403"/>
    </location>
</feature>
<dbReference type="EMBL" id="CAWUFR010000064">
    <property type="protein sequence ID" value="CAK6963240.1"/>
    <property type="molecule type" value="Genomic_DNA"/>
</dbReference>